<dbReference type="Proteomes" id="UP001442841">
    <property type="component" value="Chromosome"/>
</dbReference>
<evidence type="ECO:0000313" key="2">
    <source>
        <dbReference type="EMBL" id="XAN05847.1"/>
    </source>
</evidence>
<dbReference type="InterPro" id="IPR046531">
    <property type="entry name" value="DUF6596"/>
</dbReference>
<reference evidence="2 3" key="1">
    <citation type="submission" date="2024-04" db="EMBL/GenBank/DDBJ databases">
        <title>Isolation of an actinomycete strain from pig manure.</title>
        <authorList>
            <person name="Gong T."/>
            <person name="Yu Z."/>
            <person name="An M."/>
            <person name="Wei C."/>
            <person name="Yang W."/>
            <person name="Liu L."/>
        </authorList>
    </citation>
    <scope>NUCLEOTIDE SEQUENCE [LARGE SCALE GENOMIC DNA]</scope>
    <source>
        <strain evidence="2 3">ZF39</strain>
    </source>
</reference>
<organism evidence="2 3">
    <name type="scientific">Ammonicoccus fulvus</name>
    <dbReference type="NCBI Taxonomy" id="3138240"/>
    <lineage>
        <taxon>Bacteria</taxon>
        <taxon>Bacillati</taxon>
        <taxon>Actinomycetota</taxon>
        <taxon>Actinomycetes</taxon>
        <taxon>Propionibacteriales</taxon>
        <taxon>Propionibacteriaceae</taxon>
        <taxon>Ammonicoccus</taxon>
    </lineage>
</organism>
<feature type="domain" description="DUF6596" evidence="1">
    <location>
        <begin position="19"/>
        <end position="68"/>
    </location>
</feature>
<dbReference type="PANTHER" id="PTHR47756">
    <property type="entry name" value="BLL6612 PROTEIN-RELATED"/>
    <property type="match status" value="1"/>
</dbReference>
<accession>A0ABZ3FKC6</accession>
<dbReference type="EMBL" id="CP154795">
    <property type="protein sequence ID" value="XAN05847.1"/>
    <property type="molecule type" value="Genomic_DNA"/>
</dbReference>
<keyword evidence="3" id="KW-1185">Reference proteome</keyword>
<proteinExistence type="predicted"/>
<protein>
    <submittedName>
        <fullName evidence="2">DUF6596 domain-containing protein</fullName>
    </submittedName>
</protein>
<evidence type="ECO:0000259" key="1">
    <source>
        <dbReference type="Pfam" id="PF20239"/>
    </source>
</evidence>
<dbReference type="RefSeq" id="WP_425307280.1">
    <property type="nucleotide sequence ID" value="NZ_CP154795.1"/>
</dbReference>
<evidence type="ECO:0000313" key="3">
    <source>
        <dbReference type="Proteomes" id="UP001442841"/>
    </source>
</evidence>
<sequence>MKAPEPGAQGVMPSRMWLEVRGLLALMLLTQARRAARFDGERFVPLAEQDRGRWNRELIAEGHALVRTCLAAGQPGPFQIQAAINAVHTDGEATDWRMVLDLYDLWLRVAPTPVVRLNRAVALAEVAGPEVALGIVEELGLVDYQPWQVARGHLLRELGRVEESRAAYRLALDLTDSSAERAHLAGLAE</sequence>
<gene>
    <name evidence="2" type="ORF">AADG42_00510</name>
</gene>
<dbReference type="Pfam" id="PF20239">
    <property type="entry name" value="DUF6596"/>
    <property type="match status" value="1"/>
</dbReference>
<dbReference type="PANTHER" id="PTHR47756:SF2">
    <property type="entry name" value="BLL6612 PROTEIN"/>
    <property type="match status" value="1"/>
</dbReference>
<name>A0ABZ3FKC6_9ACTN</name>